<dbReference type="Gene3D" id="3.10.180.10">
    <property type="entry name" value="2,3-Dihydroxybiphenyl 1,2-Dioxygenase, domain 1"/>
    <property type="match status" value="1"/>
</dbReference>
<accession>A0A1U7PQV2</accession>
<dbReference type="SUPFAM" id="SSF54593">
    <property type="entry name" value="Glyoxalase/Bleomycin resistance protein/Dihydroxybiphenyl dioxygenase"/>
    <property type="match status" value="1"/>
</dbReference>
<protein>
    <submittedName>
        <fullName evidence="2">Methylmalonyl-CoA epimerase</fullName>
    </submittedName>
</protein>
<dbReference type="Pfam" id="PF00903">
    <property type="entry name" value="Glyoxalase"/>
    <property type="match status" value="1"/>
</dbReference>
<dbReference type="Proteomes" id="UP000187550">
    <property type="component" value="Unassembled WGS sequence"/>
</dbReference>
<organism evidence="2 3">
    <name type="scientific">Edaphobacillus lindanitolerans</name>
    <dbReference type="NCBI Taxonomy" id="550447"/>
    <lineage>
        <taxon>Bacteria</taxon>
        <taxon>Bacillati</taxon>
        <taxon>Bacillota</taxon>
        <taxon>Bacilli</taxon>
        <taxon>Bacillales</taxon>
        <taxon>Bacillaceae</taxon>
        <taxon>Edaphobacillus</taxon>
    </lineage>
</organism>
<reference evidence="3" key="1">
    <citation type="submission" date="2017-01" db="EMBL/GenBank/DDBJ databases">
        <authorList>
            <person name="Varghese N."/>
            <person name="Submissions S."/>
        </authorList>
    </citation>
    <scope>NUCLEOTIDE SEQUENCE [LARGE SCALE GENOMIC DNA]</scope>
    <source>
        <strain evidence="3">MNA4</strain>
    </source>
</reference>
<name>A0A1U7PQV2_9BACI</name>
<dbReference type="STRING" id="550447.SAMN05428946_1972"/>
<proteinExistence type="predicted"/>
<evidence type="ECO:0000313" key="3">
    <source>
        <dbReference type="Proteomes" id="UP000187550"/>
    </source>
</evidence>
<dbReference type="AlphaFoldDB" id="A0A1U7PQV2"/>
<dbReference type="InterPro" id="IPR029068">
    <property type="entry name" value="Glyas_Bleomycin-R_OHBP_Dase"/>
</dbReference>
<evidence type="ECO:0000313" key="2">
    <source>
        <dbReference type="EMBL" id="SIT87167.1"/>
    </source>
</evidence>
<gene>
    <name evidence="2" type="ORF">SAMN05428946_1972</name>
</gene>
<evidence type="ECO:0000259" key="1">
    <source>
        <dbReference type="PROSITE" id="PS51819"/>
    </source>
</evidence>
<dbReference type="OrthoDB" id="9804944at2"/>
<feature type="domain" description="VOC" evidence="1">
    <location>
        <begin position="5"/>
        <end position="119"/>
    </location>
</feature>
<dbReference type="EMBL" id="FTPL01000003">
    <property type="protein sequence ID" value="SIT87167.1"/>
    <property type="molecule type" value="Genomic_DNA"/>
</dbReference>
<dbReference type="InterPro" id="IPR037523">
    <property type="entry name" value="VOC_core"/>
</dbReference>
<keyword evidence="3" id="KW-1185">Reference proteome</keyword>
<sequence>MGNGTIGQIGLPVQDLDRATAFYEEKLGIPLLFTAGNMAFFKCGETRLMLSVPEHETFAASGSVIYFNTEDIHRRATELEAAGVPFMGKPHCVAKMGQTETWLTFFTDTEGNHLALMSEIPSEEG</sequence>
<dbReference type="InterPro" id="IPR004360">
    <property type="entry name" value="Glyas_Fos-R_dOase_dom"/>
</dbReference>
<dbReference type="PROSITE" id="PS51819">
    <property type="entry name" value="VOC"/>
    <property type="match status" value="1"/>
</dbReference>
<dbReference type="RefSeq" id="WP_076758585.1">
    <property type="nucleotide sequence ID" value="NZ_FTPL01000003.1"/>
</dbReference>